<dbReference type="AlphaFoldDB" id="A0A4Q9FM21"/>
<organism evidence="3 4">
    <name type="scientific">Hyunsoonleella flava</name>
    <dbReference type="NCBI Taxonomy" id="2527939"/>
    <lineage>
        <taxon>Bacteria</taxon>
        <taxon>Pseudomonadati</taxon>
        <taxon>Bacteroidota</taxon>
        <taxon>Flavobacteriia</taxon>
        <taxon>Flavobacteriales</taxon>
        <taxon>Flavobacteriaceae</taxon>
    </lineage>
</organism>
<keyword evidence="4" id="KW-1185">Reference proteome</keyword>
<feature type="domain" description="PpiC" evidence="2">
    <location>
        <begin position="94"/>
        <end position="194"/>
    </location>
</feature>
<dbReference type="Gene3D" id="3.10.50.40">
    <property type="match status" value="1"/>
</dbReference>
<name>A0A4Q9FM21_9FLAO</name>
<evidence type="ECO:0000313" key="4">
    <source>
        <dbReference type="Proteomes" id="UP000291142"/>
    </source>
</evidence>
<dbReference type="OrthoDB" id="1348210at2"/>
<evidence type="ECO:0000256" key="1">
    <source>
        <dbReference type="PROSITE-ProRule" id="PRU00278"/>
    </source>
</evidence>
<reference evidence="3 4" key="1">
    <citation type="submission" date="2019-02" db="EMBL/GenBank/DDBJ databases">
        <title>Hyunsoonleella sp., isolated from marine sediment.</title>
        <authorList>
            <person name="Liu B.-T."/>
        </authorList>
    </citation>
    <scope>NUCLEOTIDE SEQUENCE [LARGE SCALE GENOMIC DNA]</scope>
    <source>
        <strain evidence="3 4">T58</strain>
    </source>
</reference>
<proteinExistence type="predicted"/>
<gene>
    <name evidence="3" type="ORF">EYD45_02860</name>
</gene>
<dbReference type="EMBL" id="SIRT01000001">
    <property type="protein sequence ID" value="TBN06840.1"/>
    <property type="molecule type" value="Genomic_DNA"/>
</dbReference>
<dbReference type="Pfam" id="PF13616">
    <property type="entry name" value="Rotamase_3"/>
    <property type="match status" value="1"/>
</dbReference>
<dbReference type="InterPro" id="IPR046357">
    <property type="entry name" value="PPIase_dom_sf"/>
</dbReference>
<dbReference type="SUPFAM" id="SSF54534">
    <property type="entry name" value="FKBP-like"/>
    <property type="match status" value="1"/>
</dbReference>
<keyword evidence="1" id="KW-0697">Rotamase</keyword>
<dbReference type="InterPro" id="IPR000297">
    <property type="entry name" value="PPIase_PpiC"/>
</dbReference>
<sequence length="212" mass="24518">MKQHLLTFVFLSVFFQISAQDETEAALADIETQEQAKQFIKDKYAFNSKIFTFNEEKHKSQLAKALFQLEKGNVKTEKAANEKTIYKILEKTTNTYYRVNYIFLDGNTYNLESIDKLRENLIEKHKNGIPFSTLANQYSMDENGKKGGDTGWFTLGSMPTELENAIILDNHGLEDIYSVDIPSKQWYYLVLQSHEPKEISEIKVLKIVEPLD</sequence>
<keyword evidence="1" id="KW-0413">Isomerase</keyword>
<dbReference type="RefSeq" id="WP_130962827.1">
    <property type="nucleotide sequence ID" value="NZ_SIRT01000001.1"/>
</dbReference>
<evidence type="ECO:0000259" key="2">
    <source>
        <dbReference type="PROSITE" id="PS50198"/>
    </source>
</evidence>
<accession>A0A4Q9FM21</accession>
<comment type="caution">
    <text evidence="3">The sequence shown here is derived from an EMBL/GenBank/DDBJ whole genome shotgun (WGS) entry which is preliminary data.</text>
</comment>
<dbReference type="GO" id="GO:0003755">
    <property type="term" value="F:peptidyl-prolyl cis-trans isomerase activity"/>
    <property type="evidence" value="ECO:0007669"/>
    <property type="project" value="UniProtKB-KW"/>
</dbReference>
<dbReference type="Proteomes" id="UP000291142">
    <property type="component" value="Unassembled WGS sequence"/>
</dbReference>
<dbReference type="PROSITE" id="PS50198">
    <property type="entry name" value="PPIC_PPIASE_2"/>
    <property type="match status" value="1"/>
</dbReference>
<evidence type="ECO:0000313" key="3">
    <source>
        <dbReference type="EMBL" id="TBN06840.1"/>
    </source>
</evidence>
<protein>
    <recommendedName>
        <fullName evidence="2">PpiC domain-containing protein</fullName>
    </recommendedName>
</protein>